<reference evidence="1 2" key="1">
    <citation type="submission" date="2024-01" db="EMBL/GenBank/DDBJ databases">
        <title>The complete chloroplast genome sequence of Lithospermum erythrorhizon: insights into the phylogenetic relationship among Boraginaceae species and the maternal lineages of purple gromwells.</title>
        <authorList>
            <person name="Okada T."/>
            <person name="Watanabe K."/>
        </authorList>
    </citation>
    <scope>NUCLEOTIDE SEQUENCE [LARGE SCALE GENOMIC DNA]</scope>
</reference>
<keyword evidence="2" id="KW-1185">Reference proteome</keyword>
<organism evidence="1 2">
    <name type="scientific">Lithospermum erythrorhizon</name>
    <name type="common">Purple gromwell</name>
    <name type="synonym">Lithospermum officinale var. erythrorhizon</name>
    <dbReference type="NCBI Taxonomy" id="34254"/>
    <lineage>
        <taxon>Eukaryota</taxon>
        <taxon>Viridiplantae</taxon>
        <taxon>Streptophyta</taxon>
        <taxon>Embryophyta</taxon>
        <taxon>Tracheophyta</taxon>
        <taxon>Spermatophyta</taxon>
        <taxon>Magnoliopsida</taxon>
        <taxon>eudicotyledons</taxon>
        <taxon>Gunneridae</taxon>
        <taxon>Pentapetalae</taxon>
        <taxon>asterids</taxon>
        <taxon>lamiids</taxon>
        <taxon>Boraginales</taxon>
        <taxon>Boraginaceae</taxon>
        <taxon>Boraginoideae</taxon>
        <taxon>Lithospermeae</taxon>
        <taxon>Lithospermum</taxon>
    </lineage>
</organism>
<name>A0AAV3QD18_LITER</name>
<dbReference type="Proteomes" id="UP001454036">
    <property type="component" value="Unassembled WGS sequence"/>
</dbReference>
<evidence type="ECO:0000313" key="2">
    <source>
        <dbReference type="Proteomes" id="UP001454036"/>
    </source>
</evidence>
<accession>A0AAV3QD18</accession>
<protein>
    <submittedName>
        <fullName evidence="1">Uncharacterized protein</fullName>
    </submittedName>
</protein>
<gene>
    <name evidence="1" type="ORF">LIER_18174</name>
</gene>
<dbReference type="AlphaFoldDB" id="A0AAV3QD18"/>
<comment type="caution">
    <text evidence="1">The sequence shown here is derived from an EMBL/GenBank/DDBJ whole genome shotgun (WGS) entry which is preliminary data.</text>
</comment>
<proteinExistence type="predicted"/>
<evidence type="ECO:0000313" key="1">
    <source>
        <dbReference type="EMBL" id="GAA0161980.1"/>
    </source>
</evidence>
<dbReference type="EMBL" id="BAABME010004331">
    <property type="protein sequence ID" value="GAA0161980.1"/>
    <property type="molecule type" value="Genomic_DNA"/>
</dbReference>
<sequence length="147" mass="17622">MLTTEVCLPTSWQYGFDEEQNDQRLMELLNFTDEDRDKALYKMLKYKQLLTCTYNRRVRNRQFRLGDWWRLFTASHPKEQSKLSPKWEEPYRIKRILGPGTYELEDLGGKPIARAWHATKLCKYFYTVENPYSIIHSTNTKSCSIKL</sequence>